<dbReference type="eggNOG" id="ENOG5032TCH">
    <property type="taxonomic scope" value="Bacteria"/>
</dbReference>
<dbReference type="RefSeq" id="WP_010214007.1">
    <property type="nucleotide sequence ID" value="NZ_CP007637.1"/>
</dbReference>
<evidence type="ECO:0000313" key="2">
    <source>
        <dbReference type="EMBL" id="AIB34248.1"/>
    </source>
</evidence>
<dbReference type="Pfam" id="PF20276">
    <property type="entry name" value="CTD1"/>
    <property type="match status" value="1"/>
</dbReference>
<dbReference type="EMBL" id="CP007637">
    <property type="protein sequence ID" value="AIB34248.1"/>
    <property type="molecule type" value="Genomic_DNA"/>
</dbReference>
<name>A0A1N7U8Q9_9PSED</name>
<dbReference type="AlphaFoldDB" id="A0A1N7U8Q9"/>
<feature type="domain" description="ABC-three component systems C-terminal" evidence="1">
    <location>
        <begin position="184"/>
        <end position="429"/>
    </location>
</feature>
<accession>A0A1N7U8Q9</accession>
<protein>
    <recommendedName>
        <fullName evidence="1">ABC-three component systems C-terminal domain-containing protein</fullName>
    </recommendedName>
</protein>
<dbReference type="OrthoDB" id="9149748at2"/>
<evidence type="ECO:0000259" key="1">
    <source>
        <dbReference type="Pfam" id="PF20276"/>
    </source>
</evidence>
<reference evidence="2 3" key="1">
    <citation type="submission" date="2014-05" db="EMBL/GenBank/DDBJ databases">
        <title>Pseudomonas simiae WCS417.</title>
        <authorList>
            <person name="Berendsen R.L."/>
        </authorList>
    </citation>
    <scope>NUCLEOTIDE SEQUENCE [LARGE SCALE GENOMIC DNA]</scope>
    <source>
        <strain evidence="2 3">WCS417</strain>
    </source>
</reference>
<proteinExistence type="predicted"/>
<dbReference type="Proteomes" id="UP000027308">
    <property type="component" value="Chromosome"/>
</dbReference>
<organism evidence="2 3">
    <name type="scientific">Pseudomonas simiae</name>
    <dbReference type="NCBI Taxonomy" id="321846"/>
    <lineage>
        <taxon>Bacteria</taxon>
        <taxon>Pseudomonadati</taxon>
        <taxon>Pseudomonadota</taxon>
        <taxon>Gammaproteobacteria</taxon>
        <taxon>Pseudomonadales</taxon>
        <taxon>Pseudomonadaceae</taxon>
        <taxon>Pseudomonas</taxon>
    </lineage>
</organism>
<sequence length="479" mass="54376">MAHDASPSWSGFNYQGKVALYYALRLINEKAADFDFTDYSLVLENTEDFEVRLKDTPISLHQVKAYQNSSFSSYSKALVGITLELYNEKSAQGYIHTWNPINPKENKTFTESIASDFSDIVNEYRNCQKKEGNTIIEQAASTKGSIKKLAAIIRLALPGTTEKNLVKLLESIGNITEDAVKRIQPYGYPDGKNCCDLDEINNKVKEELSLSFSNRGITNTPQQLKNAFHYLLGYTDKHIIERHKNTGGSPIPISFNEILSILSHDFEDVSSEYLAYEFKNQFLSKFDEFMTYPELYTEPELDNGAVCNLRSIYTLLSNLSAIDLWDYHRNFSPHEYIDTSNNLSIAFNTDLQGVFLVLIKIFNEIDYEKSKHDKTSKKITYSTTLKPTEHYLPTTIQSGFPASIIARKVINNPNMIEALFEISTLIYDGALITKLPSQLGNHTTAPDQVGADMRQRRESILENIRLIPIQMAKDELNAK</sequence>
<evidence type="ECO:0000313" key="3">
    <source>
        <dbReference type="Proteomes" id="UP000027308"/>
    </source>
</evidence>
<gene>
    <name evidence="2" type="ORF">PS417_01440</name>
</gene>
<dbReference type="InterPro" id="IPR046920">
    <property type="entry name" value="ABC-3C_CTD1"/>
</dbReference>